<name>A0A7Y0E163_9PROT</name>
<protein>
    <recommendedName>
        <fullName evidence="3">Sarcosine oxidase subunit gamma</fullName>
    </recommendedName>
</protein>
<accession>A0A7Y0E163</accession>
<evidence type="ECO:0000313" key="1">
    <source>
        <dbReference type="EMBL" id="NMM45342.1"/>
    </source>
</evidence>
<evidence type="ECO:0000313" key="2">
    <source>
        <dbReference type="Proteomes" id="UP000539372"/>
    </source>
</evidence>
<dbReference type="SUPFAM" id="SSF103025">
    <property type="entry name" value="Folate-binding domain"/>
    <property type="match status" value="1"/>
</dbReference>
<dbReference type="RefSeq" id="WP_169625688.1">
    <property type="nucleotide sequence ID" value="NZ_JABBNT010000003.1"/>
</dbReference>
<dbReference type="EMBL" id="JABBNT010000003">
    <property type="protein sequence ID" value="NMM45342.1"/>
    <property type="molecule type" value="Genomic_DNA"/>
</dbReference>
<comment type="caution">
    <text evidence="1">The sequence shown here is derived from an EMBL/GenBank/DDBJ whole genome shotgun (WGS) entry which is preliminary data.</text>
</comment>
<dbReference type="Gene3D" id="3.30.1360.120">
    <property type="entry name" value="Probable tRNA modification gtpase trme, domain 1"/>
    <property type="match status" value="1"/>
</dbReference>
<proteinExistence type="predicted"/>
<reference evidence="1 2" key="1">
    <citation type="submission" date="2020-04" db="EMBL/GenBank/DDBJ databases">
        <title>Rhodospirillaceae bacterium KN72 isolated from deep sea.</title>
        <authorList>
            <person name="Zhang D.-C."/>
        </authorList>
    </citation>
    <scope>NUCLEOTIDE SEQUENCE [LARGE SCALE GENOMIC DNA]</scope>
    <source>
        <strain evidence="1 2">KN72</strain>
    </source>
</reference>
<dbReference type="AlphaFoldDB" id="A0A7Y0E163"/>
<dbReference type="Proteomes" id="UP000539372">
    <property type="component" value="Unassembled WGS sequence"/>
</dbReference>
<dbReference type="InterPro" id="IPR027266">
    <property type="entry name" value="TrmE/GcvT-like"/>
</dbReference>
<sequence length="190" mass="19908">MTDTVLKRRSALDGHWQAGTSGAIGPAGPGITLSLRTPLSMVQVDAWGALTDIAGQAVPAPVQAVEDAAGRAILNTGPNRYLVVEPEAGDLLAALETALGGAAALTDQGHARTVWRITGPNLRDLLAKGTTVDVDRMAPGDCIVTLLGHFSAILHCRTDDSADLYAARSYAVDMHHWLTESSLEFGLTLT</sequence>
<gene>
    <name evidence="1" type="ORF">HH303_12685</name>
</gene>
<evidence type="ECO:0008006" key="3">
    <source>
        <dbReference type="Google" id="ProtNLM"/>
    </source>
</evidence>
<organism evidence="1 2">
    <name type="scientific">Pacificispira spongiicola</name>
    <dbReference type="NCBI Taxonomy" id="2729598"/>
    <lineage>
        <taxon>Bacteria</taxon>
        <taxon>Pseudomonadati</taxon>
        <taxon>Pseudomonadota</taxon>
        <taxon>Alphaproteobacteria</taxon>
        <taxon>Rhodospirillales</taxon>
        <taxon>Rhodospirillaceae</taxon>
        <taxon>Pacificispira</taxon>
    </lineage>
</organism>
<keyword evidence="2" id="KW-1185">Reference proteome</keyword>
<dbReference type="Gene3D" id="3.30.70.1520">
    <property type="entry name" value="Heterotetrameric sarcosine oxidase"/>
    <property type="match status" value="1"/>
</dbReference>